<dbReference type="Pfam" id="PF13686">
    <property type="entry name" value="DrsE_2"/>
    <property type="match status" value="1"/>
</dbReference>
<evidence type="ECO:0000313" key="1">
    <source>
        <dbReference type="EMBL" id="AIA56114.1"/>
    </source>
</evidence>
<dbReference type="PANTHER" id="PTHR34655:SF2">
    <property type="entry name" value="PEROXIREDOXIN FAMILY PROTEIN"/>
    <property type="match status" value="1"/>
</dbReference>
<evidence type="ECO:0000313" key="2">
    <source>
        <dbReference type="Proteomes" id="UP000005522"/>
    </source>
</evidence>
<dbReference type="InterPro" id="IPR027396">
    <property type="entry name" value="DsrEFH-like"/>
</dbReference>
<dbReference type="Gene3D" id="3.40.1260.10">
    <property type="entry name" value="DsrEFH-like"/>
    <property type="match status" value="1"/>
</dbReference>
<proteinExistence type="predicted"/>
<sequence length="128" mass="13640">MAGLFIICLSGDRERLQFAAMAASVAAVSGTEVQVFLSMNAFPYFVKGHAKEAPAEGAVGQAMERHQVPPFFQIFEQAVELGDAKIWACSMAMDVLGVKEDGLESIVAGPMGLTKFFSDAEGSTVLTF</sequence>
<name>A0A059ZTF0_ACICK</name>
<dbReference type="Proteomes" id="UP000005522">
    <property type="component" value="Chromosome"/>
</dbReference>
<dbReference type="eggNOG" id="COG2210">
    <property type="taxonomic scope" value="Bacteria"/>
</dbReference>
<dbReference type="RefSeq" id="WP_004868685.1">
    <property type="nucleotide sequence ID" value="NZ_CP005986.1"/>
</dbReference>
<dbReference type="AlphaFoldDB" id="A0A059ZTF0"/>
<evidence type="ECO:0008006" key="3">
    <source>
        <dbReference type="Google" id="ProtNLM"/>
    </source>
</evidence>
<dbReference type="PANTHER" id="PTHR34655">
    <property type="entry name" value="CONSERVED WITHIN P. AEROPHILUM"/>
    <property type="match status" value="1"/>
</dbReference>
<protein>
    <recommendedName>
        <fullName evidence="3">Peroxiredoxin</fullName>
    </recommendedName>
</protein>
<accession>A0A059ZTF0</accession>
<dbReference type="KEGG" id="acz:Acaty_c2261"/>
<gene>
    <name evidence="1" type="ORF">Acaty_c2261</name>
</gene>
<dbReference type="HOGENOM" id="CLU_094970_2_1_6"/>
<dbReference type="InterPro" id="IPR032836">
    <property type="entry name" value="DsrE2-like"/>
</dbReference>
<reference evidence="1 2" key="1">
    <citation type="journal article" date="2009" name="J. Bacteriol.">
        <title>Draft genome sequence of the extremely acidophilic bacterium Acidithiobacillus caldus ATCC 51756 reveals metabolic versatility in the genus Acidithiobacillus.</title>
        <authorList>
            <person name="Valdes J."/>
            <person name="Quatrini R."/>
            <person name="Hallberg K."/>
            <person name="Dopson M."/>
            <person name="Valenzuela P.D."/>
            <person name="Holmes D.S."/>
        </authorList>
    </citation>
    <scope>NUCLEOTIDE SEQUENCE [LARGE SCALE GENOMIC DNA]</scope>
    <source>
        <strain evidence="2">ATCC 51756 / DSM 8584 / KU</strain>
    </source>
</reference>
<dbReference type="SUPFAM" id="SSF75169">
    <property type="entry name" value="DsrEFH-like"/>
    <property type="match status" value="1"/>
</dbReference>
<dbReference type="EMBL" id="CP005986">
    <property type="protein sequence ID" value="AIA56114.1"/>
    <property type="molecule type" value="Genomic_DNA"/>
</dbReference>
<organism evidence="1 2">
    <name type="scientific">Acidithiobacillus caldus (strain ATCC 51756 / DSM 8584 / KU)</name>
    <dbReference type="NCBI Taxonomy" id="637389"/>
    <lineage>
        <taxon>Bacteria</taxon>
        <taxon>Pseudomonadati</taxon>
        <taxon>Pseudomonadota</taxon>
        <taxon>Acidithiobacillia</taxon>
        <taxon>Acidithiobacillales</taxon>
        <taxon>Acidithiobacillaceae</taxon>
        <taxon>Acidithiobacillus</taxon>
    </lineage>
</organism>